<sequence length="57" mass="6612">MAPRRVNNRDLELDLPLARGWGVKVGFCLSFPWCLDTTSLYLLNVCRPFYLTIAFTF</sequence>
<dbReference type="Proteomes" id="UP000215335">
    <property type="component" value="Unassembled WGS sequence"/>
</dbReference>
<proteinExistence type="predicted"/>
<protein>
    <submittedName>
        <fullName evidence="1">Uncharacterized protein</fullName>
    </submittedName>
</protein>
<organism evidence="1 2">
    <name type="scientific">Trichomalopsis sarcophagae</name>
    <dbReference type="NCBI Taxonomy" id="543379"/>
    <lineage>
        <taxon>Eukaryota</taxon>
        <taxon>Metazoa</taxon>
        <taxon>Ecdysozoa</taxon>
        <taxon>Arthropoda</taxon>
        <taxon>Hexapoda</taxon>
        <taxon>Insecta</taxon>
        <taxon>Pterygota</taxon>
        <taxon>Neoptera</taxon>
        <taxon>Endopterygota</taxon>
        <taxon>Hymenoptera</taxon>
        <taxon>Apocrita</taxon>
        <taxon>Proctotrupomorpha</taxon>
        <taxon>Chalcidoidea</taxon>
        <taxon>Pteromalidae</taxon>
        <taxon>Pteromalinae</taxon>
        <taxon>Trichomalopsis</taxon>
    </lineage>
</organism>
<reference evidence="1 2" key="1">
    <citation type="journal article" date="2017" name="Curr. Biol.">
        <title>The Evolution of Venom by Co-option of Single-Copy Genes.</title>
        <authorList>
            <person name="Martinson E.O."/>
            <person name="Mrinalini"/>
            <person name="Kelkar Y.D."/>
            <person name="Chang C.H."/>
            <person name="Werren J.H."/>
        </authorList>
    </citation>
    <scope>NUCLEOTIDE SEQUENCE [LARGE SCALE GENOMIC DNA]</scope>
    <source>
        <strain evidence="1 2">Alberta</strain>
        <tissue evidence="1">Whole body</tissue>
    </source>
</reference>
<name>A0A232EIA9_9HYME</name>
<keyword evidence="2" id="KW-1185">Reference proteome</keyword>
<evidence type="ECO:0000313" key="2">
    <source>
        <dbReference type="Proteomes" id="UP000215335"/>
    </source>
</evidence>
<comment type="caution">
    <text evidence="1">The sequence shown here is derived from an EMBL/GenBank/DDBJ whole genome shotgun (WGS) entry which is preliminary data.</text>
</comment>
<dbReference type="AlphaFoldDB" id="A0A232EIA9"/>
<evidence type="ECO:0000313" key="1">
    <source>
        <dbReference type="EMBL" id="OXU18074.1"/>
    </source>
</evidence>
<gene>
    <name evidence="1" type="ORF">TSAR_016997</name>
</gene>
<dbReference type="EMBL" id="NNAY01004307">
    <property type="protein sequence ID" value="OXU18074.1"/>
    <property type="molecule type" value="Genomic_DNA"/>
</dbReference>
<accession>A0A232EIA9</accession>